<dbReference type="InterPro" id="IPR011990">
    <property type="entry name" value="TPR-like_helical_dom_sf"/>
</dbReference>
<evidence type="ECO:0000313" key="3">
    <source>
        <dbReference type="Proteomes" id="UP000189580"/>
    </source>
</evidence>
<sequence>MYVLTCQASRAIFIGTVLGLALTVGGIAGLQFYSFRKIQAIQPIPSEWTFQTKLLVQAGVDSEQAQNIEQAAKYYQQAIDVLLGKDKQTDISTKSKQWLTGYADLLIRFGLVQEMLNHRQEAREALEAGYSMPVGTPHVRSKAAIQLGQYSLESNKFSESEKLFVESLKEVASAPILQYLATGPSPVVLPENIVANDYQMAPLIELGKLYVKQKRYQCAFSSFLASLRALRNAKDVFINQSGSGVPLDLHLQNFDVKCNEAIIMSYISEILWKLGKKQDAVIWGEGSYYESFPRSHGVVECRLCAKMVANNLYIMYRNMGMSEQSETFKNIHESLDFD</sequence>
<dbReference type="EMBL" id="CP014501">
    <property type="protein sequence ID" value="ANB11831.1"/>
    <property type="molecule type" value="Genomic_DNA"/>
</dbReference>
<keyword evidence="1" id="KW-0812">Transmembrane</keyword>
<dbReference type="SUPFAM" id="SSF48452">
    <property type="entry name" value="TPR-like"/>
    <property type="match status" value="1"/>
</dbReference>
<keyword evidence="3" id="KW-1185">Reference proteome</keyword>
<reference evidence="2 3" key="1">
    <citation type="submission" date="2016-02" db="EMBL/GenBank/DDBJ databases">
        <title>Complete genome sequence and transcriptome regulation of the pentose utilising yeast Sugiyamaella lignohabitans.</title>
        <authorList>
            <person name="Bellasio M."/>
            <person name="Peymann A."/>
            <person name="Valli M."/>
            <person name="Sipitzky M."/>
            <person name="Graf A."/>
            <person name="Sauer M."/>
            <person name="Marx H."/>
            <person name="Mattanovich D."/>
        </authorList>
    </citation>
    <scope>NUCLEOTIDE SEQUENCE [LARGE SCALE GENOMIC DNA]</scope>
    <source>
        <strain evidence="2 3">CBS 10342</strain>
    </source>
</reference>
<evidence type="ECO:0000256" key="1">
    <source>
        <dbReference type="SAM" id="Phobius"/>
    </source>
</evidence>
<keyword evidence="1" id="KW-0472">Membrane</keyword>
<dbReference type="KEGG" id="slb:AWJ20_55"/>
<dbReference type="AlphaFoldDB" id="A0A161HGE1"/>
<name>A0A161HGE1_9ASCO</name>
<evidence type="ECO:0000313" key="2">
    <source>
        <dbReference type="EMBL" id="ANB11831.1"/>
    </source>
</evidence>
<dbReference type="Gene3D" id="1.25.40.10">
    <property type="entry name" value="Tetratricopeptide repeat domain"/>
    <property type="match status" value="1"/>
</dbReference>
<protein>
    <submittedName>
        <fullName evidence="2">Uncharacterized protein</fullName>
    </submittedName>
</protein>
<dbReference type="RefSeq" id="XP_018734308.1">
    <property type="nucleotide sequence ID" value="XM_018882495.1"/>
</dbReference>
<proteinExistence type="predicted"/>
<organism evidence="2 3">
    <name type="scientific">Sugiyamaella lignohabitans</name>
    <dbReference type="NCBI Taxonomy" id="796027"/>
    <lineage>
        <taxon>Eukaryota</taxon>
        <taxon>Fungi</taxon>
        <taxon>Dikarya</taxon>
        <taxon>Ascomycota</taxon>
        <taxon>Saccharomycotina</taxon>
        <taxon>Dipodascomycetes</taxon>
        <taxon>Dipodascales</taxon>
        <taxon>Trichomonascaceae</taxon>
        <taxon>Sugiyamaella</taxon>
    </lineage>
</organism>
<dbReference type="Proteomes" id="UP000189580">
    <property type="component" value="Chromosome a"/>
</dbReference>
<dbReference type="GeneID" id="30037594"/>
<keyword evidence="1" id="KW-1133">Transmembrane helix</keyword>
<accession>A0A161HGE1</accession>
<dbReference type="OrthoDB" id="10050400at2759"/>
<feature type="transmembrane region" description="Helical" evidence="1">
    <location>
        <begin position="12"/>
        <end position="33"/>
    </location>
</feature>
<gene>
    <name evidence="2" type="ORF">AWJ20_55</name>
</gene>